<dbReference type="InterPro" id="IPR007849">
    <property type="entry name" value="ATP10"/>
</dbReference>
<accession>W6MFT7</accession>
<dbReference type="GeneID" id="34518187"/>
<dbReference type="Pfam" id="PF05176">
    <property type="entry name" value="ATP-synt_10"/>
    <property type="match status" value="1"/>
</dbReference>
<dbReference type="STRING" id="1382522.W6MFT7"/>
<reference evidence="1" key="1">
    <citation type="submission" date="2013-12" db="EMBL/GenBank/DDBJ databases">
        <authorList>
            <person name="Genoscope - CEA"/>
        </authorList>
    </citation>
    <scope>NUCLEOTIDE SEQUENCE</scope>
    <source>
        <strain evidence="1">CBS 1993</strain>
    </source>
</reference>
<dbReference type="GO" id="GO:0005743">
    <property type="term" value="C:mitochondrial inner membrane"/>
    <property type="evidence" value="ECO:0007669"/>
    <property type="project" value="TreeGrafter"/>
</dbReference>
<organism evidence="1 2">
    <name type="scientific">Kuraishia capsulata CBS 1993</name>
    <dbReference type="NCBI Taxonomy" id="1382522"/>
    <lineage>
        <taxon>Eukaryota</taxon>
        <taxon>Fungi</taxon>
        <taxon>Dikarya</taxon>
        <taxon>Ascomycota</taxon>
        <taxon>Saccharomycotina</taxon>
        <taxon>Pichiomycetes</taxon>
        <taxon>Pichiales</taxon>
        <taxon>Pichiaceae</taxon>
        <taxon>Kuraishia</taxon>
    </lineage>
</organism>
<dbReference type="HOGENOM" id="CLU_047290_2_0_1"/>
<evidence type="ECO:0000313" key="1">
    <source>
        <dbReference type="EMBL" id="CDK24784.1"/>
    </source>
</evidence>
<evidence type="ECO:0000313" key="2">
    <source>
        <dbReference type="Proteomes" id="UP000019384"/>
    </source>
</evidence>
<dbReference type="RefSeq" id="XP_022456799.1">
    <property type="nucleotide sequence ID" value="XM_022605319.1"/>
</dbReference>
<dbReference type="EMBL" id="HG793125">
    <property type="protein sequence ID" value="CDK24784.1"/>
    <property type="molecule type" value="Genomic_DNA"/>
</dbReference>
<gene>
    <name evidence="1" type="ORF">KUCA_T00000750001</name>
</gene>
<reference evidence="1" key="2">
    <citation type="submission" date="2014-02" db="EMBL/GenBank/DDBJ databases">
        <title>Complete DNA sequence of /Kuraishia capsulata/ illustrates novel genomic features among budding yeasts (/Saccharomycotina/).</title>
        <authorList>
            <person name="Morales L."/>
            <person name="Noel B."/>
            <person name="Porcel B."/>
            <person name="Marcet-Houben M."/>
            <person name="Hullo M-F."/>
            <person name="Sacerdot C."/>
            <person name="Tekaia F."/>
            <person name="Leh-Louis V."/>
            <person name="Despons L."/>
            <person name="Khanna V."/>
            <person name="Aury J-M."/>
            <person name="Barbe V."/>
            <person name="Couloux A."/>
            <person name="Labadie K."/>
            <person name="Pelletier E."/>
            <person name="Souciet J-L."/>
            <person name="Boekhout T."/>
            <person name="Gabaldon T."/>
            <person name="Wincker P."/>
            <person name="Dujon B."/>
        </authorList>
    </citation>
    <scope>NUCLEOTIDE SEQUENCE</scope>
    <source>
        <strain evidence="1">CBS 1993</strain>
    </source>
</reference>
<name>W6MFT7_9ASCO</name>
<sequence length="315" mass="36097">MVIQLRLFSSSVPRNLFGFGSLAKSLKNTQSVPFEVKQVVRPVGLHKPPMPLNEMTPEEVAKVAEEKGFGLMKAFNEYFDKEKKAERIKYLEEEMAKGGLYDLHTFRKTKGKIFVSPVSYFKAAKSLYFPNVPIHTSLSKEDAPYQLLDVMTGNLTVLRCYANVQGETVTKDYFKIKDTTESYLTDKGYKIFKQEFPDAQIVELSLSENAAKGFALKLATGNLRKMVPEVRHNKYLIGSRKDLKRNIRDQLLMQNVYTGYIYVIDADCKIRWLAAGNPESQDIKTLWKSVKGLQKELLEERKKRELERAKSVNSE</sequence>
<dbReference type="PANTHER" id="PTHR28106">
    <property type="entry name" value="MITOCHONDRIAL ATPASE COMPLEX SUBUNIT ATP10"/>
    <property type="match status" value="1"/>
</dbReference>
<keyword evidence="2" id="KW-1185">Reference proteome</keyword>
<dbReference type="Proteomes" id="UP000019384">
    <property type="component" value="Unassembled WGS sequence"/>
</dbReference>
<dbReference type="OrthoDB" id="17089at2759"/>
<dbReference type="AlphaFoldDB" id="W6MFT7"/>
<protein>
    <recommendedName>
        <fullName evidence="3">Mitochondrial ATPase complex subunit ATP10</fullName>
    </recommendedName>
</protein>
<evidence type="ECO:0008006" key="3">
    <source>
        <dbReference type="Google" id="ProtNLM"/>
    </source>
</evidence>
<dbReference type="GO" id="GO:0033615">
    <property type="term" value="P:mitochondrial proton-transporting ATP synthase complex assembly"/>
    <property type="evidence" value="ECO:0007669"/>
    <property type="project" value="TreeGrafter"/>
</dbReference>
<dbReference type="PANTHER" id="PTHR28106:SF1">
    <property type="entry name" value="MITOCHONDRIAL ATPASE COMPLEX SUBUNIT ATP10"/>
    <property type="match status" value="1"/>
</dbReference>
<proteinExistence type="predicted"/>